<dbReference type="SUPFAM" id="SSF53474">
    <property type="entry name" value="alpha/beta-Hydrolases"/>
    <property type="match status" value="1"/>
</dbReference>
<dbReference type="InterPro" id="IPR029058">
    <property type="entry name" value="AB_hydrolase_fold"/>
</dbReference>
<feature type="domain" description="Serine aminopeptidase S33" evidence="2">
    <location>
        <begin position="174"/>
        <end position="240"/>
    </location>
</feature>
<dbReference type="EMBL" id="BMSC01000007">
    <property type="protein sequence ID" value="GGU72230.1"/>
    <property type="molecule type" value="Genomic_DNA"/>
</dbReference>
<protein>
    <recommendedName>
        <fullName evidence="2">Serine aminopeptidase S33 domain-containing protein</fullName>
    </recommendedName>
</protein>
<feature type="region of interest" description="Disordered" evidence="1">
    <location>
        <begin position="1"/>
        <end position="123"/>
    </location>
</feature>
<dbReference type="EMBL" id="BLLO01000017">
    <property type="protein sequence ID" value="GFH77618.1"/>
    <property type="molecule type" value="Genomic_DNA"/>
</dbReference>
<feature type="compositionally biased region" description="Basic and acidic residues" evidence="1">
    <location>
        <begin position="337"/>
        <end position="348"/>
    </location>
</feature>
<proteinExistence type="predicted"/>
<keyword evidence="5" id="KW-1185">Reference proteome</keyword>
<name>A0A8H9HKV8_9ACTN</name>
<dbReference type="AlphaFoldDB" id="A0A8H9HKV8"/>
<reference evidence="3 5" key="2">
    <citation type="submission" date="2020-02" db="EMBL/GenBank/DDBJ databases">
        <title>Whole genome shotgun sequence of Streptomyces gougerotii NBRC 13043.</title>
        <authorList>
            <person name="Ichikawa N."/>
            <person name="Komaki H."/>
            <person name="Tamura T."/>
        </authorList>
    </citation>
    <scope>NUCLEOTIDE SEQUENCE [LARGE SCALE GENOMIC DNA]</scope>
    <source>
        <strain evidence="3 5">NBRC 13043</strain>
    </source>
</reference>
<dbReference type="Proteomes" id="UP000480804">
    <property type="component" value="Unassembled WGS sequence"/>
</dbReference>
<evidence type="ECO:0000313" key="5">
    <source>
        <dbReference type="Proteomes" id="UP000480804"/>
    </source>
</evidence>
<feature type="compositionally biased region" description="Basic and acidic residues" evidence="1">
    <location>
        <begin position="65"/>
        <end position="76"/>
    </location>
</feature>
<feature type="region of interest" description="Disordered" evidence="1">
    <location>
        <begin position="323"/>
        <end position="348"/>
    </location>
</feature>
<evidence type="ECO:0000256" key="1">
    <source>
        <dbReference type="SAM" id="MobiDB-lite"/>
    </source>
</evidence>
<dbReference type="Proteomes" id="UP000660975">
    <property type="component" value="Unassembled WGS sequence"/>
</dbReference>
<evidence type="ECO:0000313" key="3">
    <source>
        <dbReference type="EMBL" id="GFH77618.1"/>
    </source>
</evidence>
<evidence type="ECO:0000259" key="2">
    <source>
        <dbReference type="Pfam" id="PF12146"/>
    </source>
</evidence>
<dbReference type="Pfam" id="PF12146">
    <property type="entry name" value="Hydrolase_4"/>
    <property type="match status" value="1"/>
</dbReference>
<comment type="caution">
    <text evidence="4">The sequence shown here is derived from an EMBL/GenBank/DDBJ whole genome shotgun (WGS) entry which is preliminary data.</text>
</comment>
<sequence length="348" mass="36003">MAHGPGPLASGPGGRAGHPTPTPTSAVAETVPPAADRPTTHTRPTVTNSAAAGVPRRGRAAAHGGDSDMRTERAQDSEPPPRTAAAPEEAPPGRPGQDAARPGLDGLPRQGGRGAGGGDGPEAVVMLLHGGREAGLEAPPPWNLPGLRMRPFGRSIARATRGHDVRLTAVRYTHRGWNGTREDPLRDARRALDAVAETYGEVPVILVGHSMGGRAALRAAGHPLVRGVVGLAPWCPPGDPVTQLAGRSVVLLHSDRDHTTSPLASQTTATRARRAGARTCSVTIRGSDHAMLRRAPVWHRLTADLVTGLLGHGPLPPAVDAALRLPPGTSGPEGNLDLDRITGPHDAR</sequence>
<dbReference type="Gene3D" id="3.40.50.1820">
    <property type="entry name" value="alpha/beta hydrolase"/>
    <property type="match status" value="1"/>
</dbReference>
<feature type="compositionally biased region" description="Gly residues" evidence="1">
    <location>
        <begin position="109"/>
        <end position="120"/>
    </location>
</feature>
<evidence type="ECO:0000313" key="4">
    <source>
        <dbReference type="EMBL" id="GGU72230.1"/>
    </source>
</evidence>
<organism evidence="4 6">
    <name type="scientific">Streptomyces gougerotii</name>
    <dbReference type="NCBI Taxonomy" id="53448"/>
    <lineage>
        <taxon>Bacteria</taxon>
        <taxon>Bacillati</taxon>
        <taxon>Actinomycetota</taxon>
        <taxon>Actinomycetes</taxon>
        <taxon>Kitasatosporales</taxon>
        <taxon>Streptomycetaceae</taxon>
        <taxon>Streptomyces</taxon>
        <taxon>Streptomyces diastaticus group</taxon>
    </lineage>
</organism>
<accession>A0A8H9HKV8</accession>
<reference evidence="4" key="3">
    <citation type="submission" date="2020-09" db="EMBL/GenBank/DDBJ databases">
        <authorList>
            <person name="Sun Q."/>
            <person name="Ohkuma M."/>
        </authorList>
    </citation>
    <scope>NUCLEOTIDE SEQUENCE</scope>
    <source>
        <strain evidence="4">JCM 4136</strain>
    </source>
</reference>
<gene>
    <name evidence="4" type="ORF">GCM10010227_28140</name>
    <name evidence="3" type="ORF">Sgou_22880</name>
</gene>
<evidence type="ECO:0000313" key="6">
    <source>
        <dbReference type="Proteomes" id="UP000660975"/>
    </source>
</evidence>
<reference evidence="4" key="1">
    <citation type="journal article" date="2014" name="Int. J. Syst. Evol. Microbiol.">
        <title>Complete genome sequence of Corynebacterium casei LMG S-19264T (=DSM 44701T), isolated from a smear-ripened cheese.</title>
        <authorList>
            <consortium name="US DOE Joint Genome Institute (JGI-PGF)"/>
            <person name="Walter F."/>
            <person name="Albersmeier A."/>
            <person name="Kalinowski J."/>
            <person name="Ruckert C."/>
        </authorList>
    </citation>
    <scope>NUCLEOTIDE SEQUENCE</scope>
    <source>
        <strain evidence="4">JCM 4136</strain>
    </source>
</reference>
<dbReference type="InterPro" id="IPR022742">
    <property type="entry name" value="Hydrolase_4"/>
</dbReference>